<evidence type="ECO:0000313" key="6">
    <source>
        <dbReference type="RefSeq" id="XP_010456998.1"/>
    </source>
</evidence>
<dbReference type="RefSeq" id="XP_010456998.1">
    <property type="nucleotide sequence ID" value="XM_010458696.2"/>
</dbReference>
<feature type="region of interest" description="Disordered" evidence="3">
    <location>
        <begin position="1"/>
        <end position="137"/>
    </location>
</feature>
<dbReference type="InterPro" id="IPR000504">
    <property type="entry name" value="RRM_dom"/>
</dbReference>
<evidence type="ECO:0000256" key="3">
    <source>
        <dbReference type="SAM" id="MobiDB-lite"/>
    </source>
</evidence>
<dbReference type="PANTHER" id="PTHR21245">
    <property type="entry name" value="HETEROGENEOUS NUCLEAR RIBONUCLEOPROTEIN"/>
    <property type="match status" value="1"/>
</dbReference>
<evidence type="ECO:0000313" key="5">
    <source>
        <dbReference type="Proteomes" id="UP000694864"/>
    </source>
</evidence>
<dbReference type="Gene3D" id="3.30.70.330">
    <property type="match status" value="1"/>
</dbReference>
<reference evidence="5" key="1">
    <citation type="journal article" date="2014" name="Nat. Commun.">
        <title>The emerging biofuel crop Camelina sativa retains a highly undifferentiated hexaploid genome structure.</title>
        <authorList>
            <person name="Kagale S."/>
            <person name="Koh C."/>
            <person name="Nixon J."/>
            <person name="Bollina V."/>
            <person name="Clarke W.E."/>
            <person name="Tuteja R."/>
            <person name="Spillane C."/>
            <person name="Robinson S.J."/>
            <person name="Links M.G."/>
            <person name="Clarke C."/>
            <person name="Higgins E.E."/>
            <person name="Huebert T."/>
            <person name="Sharpe A.G."/>
            <person name="Parkin I.A."/>
        </authorList>
    </citation>
    <scope>NUCLEOTIDE SEQUENCE [LARGE SCALE GENOMIC DNA]</scope>
    <source>
        <strain evidence="5">cv. DH55</strain>
    </source>
</reference>
<evidence type="ECO:0000259" key="4">
    <source>
        <dbReference type="PROSITE" id="PS50102"/>
    </source>
</evidence>
<protein>
    <submittedName>
        <fullName evidence="6">Glutamic acid-rich protein-like</fullName>
    </submittedName>
</protein>
<keyword evidence="1 2" id="KW-0694">RNA-binding</keyword>
<dbReference type="Proteomes" id="UP000694864">
    <property type="component" value="Chromosome 13"/>
</dbReference>
<name>A0ABM0VJ29_CAMSA</name>
<dbReference type="InterPro" id="IPR012677">
    <property type="entry name" value="Nucleotide-bd_a/b_plait_sf"/>
</dbReference>
<feature type="compositionally biased region" description="Acidic residues" evidence="3">
    <location>
        <begin position="22"/>
        <end position="56"/>
    </location>
</feature>
<feature type="compositionally biased region" description="Acidic residues" evidence="3">
    <location>
        <begin position="78"/>
        <end position="104"/>
    </location>
</feature>
<dbReference type="Pfam" id="PF00076">
    <property type="entry name" value="RRM_1"/>
    <property type="match status" value="1"/>
</dbReference>
<sequence>MIRYRLQEPQSMSDARDNDDRVDFEEGSYSEMEDEVEEEQVEEYEEEEEEDEDDDNAGNQNVEEHEEEDYGDTKGGDREDDQEEIAEDDDNHIDIETADDDDDEKPASPIDDEVKEKYSQLLSLPPHGSEVFIGGLPRDVGEEDLRDLCEEMGEIFEVRLMKDRDSVIT</sequence>
<evidence type="ECO:0000256" key="2">
    <source>
        <dbReference type="PROSITE-ProRule" id="PRU00176"/>
    </source>
</evidence>
<gene>
    <name evidence="6" type="primary">LOC104738533</name>
</gene>
<dbReference type="InterPro" id="IPR035979">
    <property type="entry name" value="RBD_domain_sf"/>
</dbReference>
<dbReference type="PROSITE" id="PS50102">
    <property type="entry name" value="RRM"/>
    <property type="match status" value="1"/>
</dbReference>
<keyword evidence="5" id="KW-1185">Reference proteome</keyword>
<feature type="domain" description="RRM" evidence="4">
    <location>
        <begin position="129"/>
        <end position="169"/>
    </location>
</feature>
<accession>A0ABM0VJ29</accession>
<evidence type="ECO:0000256" key="1">
    <source>
        <dbReference type="ARBA" id="ARBA00022884"/>
    </source>
</evidence>
<reference evidence="6" key="2">
    <citation type="submission" date="2025-08" db="UniProtKB">
        <authorList>
            <consortium name="RefSeq"/>
        </authorList>
    </citation>
    <scope>IDENTIFICATION</scope>
    <source>
        <tissue evidence="6">Leaf</tissue>
    </source>
</reference>
<organism evidence="5 6">
    <name type="scientific">Camelina sativa</name>
    <name type="common">False flax</name>
    <name type="synonym">Myagrum sativum</name>
    <dbReference type="NCBI Taxonomy" id="90675"/>
    <lineage>
        <taxon>Eukaryota</taxon>
        <taxon>Viridiplantae</taxon>
        <taxon>Streptophyta</taxon>
        <taxon>Embryophyta</taxon>
        <taxon>Tracheophyta</taxon>
        <taxon>Spermatophyta</taxon>
        <taxon>Magnoliopsida</taxon>
        <taxon>eudicotyledons</taxon>
        <taxon>Gunneridae</taxon>
        <taxon>Pentapetalae</taxon>
        <taxon>rosids</taxon>
        <taxon>malvids</taxon>
        <taxon>Brassicales</taxon>
        <taxon>Brassicaceae</taxon>
        <taxon>Camelineae</taxon>
        <taxon>Camelina</taxon>
    </lineage>
</organism>
<proteinExistence type="predicted"/>
<dbReference type="GeneID" id="104738533"/>
<dbReference type="SUPFAM" id="SSF54928">
    <property type="entry name" value="RNA-binding domain, RBD"/>
    <property type="match status" value="1"/>
</dbReference>